<feature type="domain" description="Arf-GAP" evidence="8">
    <location>
        <begin position="11"/>
        <end position="126"/>
    </location>
</feature>
<evidence type="ECO:0000256" key="2">
    <source>
        <dbReference type="ARBA" id="ARBA00022723"/>
    </source>
</evidence>
<dbReference type="InterPro" id="IPR037278">
    <property type="entry name" value="ARFGAP/RecO"/>
</dbReference>
<dbReference type="GO" id="GO:0005737">
    <property type="term" value="C:cytoplasm"/>
    <property type="evidence" value="ECO:0007669"/>
    <property type="project" value="TreeGrafter"/>
</dbReference>
<dbReference type="SUPFAM" id="SSF57863">
    <property type="entry name" value="ArfGap/RecO-like zinc finger"/>
    <property type="match status" value="1"/>
</dbReference>
<comment type="caution">
    <text evidence="9">The sequence shown here is derived from an EMBL/GenBank/DDBJ whole genome shotgun (WGS) entry which is preliminary data.</text>
</comment>
<dbReference type="InterPro" id="IPR001164">
    <property type="entry name" value="ArfGAP_dom"/>
</dbReference>
<keyword evidence="10" id="KW-1185">Reference proteome</keyword>
<gene>
    <name evidence="9" type="ORF">A4X09_0g736</name>
</gene>
<feature type="region of interest" description="Disordered" evidence="7">
    <location>
        <begin position="396"/>
        <end position="434"/>
    </location>
</feature>
<feature type="region of interest" description="Disordered" evidence="7">
    <location>
        <begin position="124"/>
        <end position="281"/>
    </location>
</feature>
<evidence type="ECO:0000313" key="10">
    <source>
        <dbReference type="Proteomes" id="UP000078113"/>
    </source>
</evidence>
<feature type="region of interest" description="Disordered" evidence="7">
    <location>
        <begin position="315"/>
        <end position="355"/>
    </location>
</feature>
<evidence type="ECO:0000256" key="3">
    <source>
        <dbReference type="ARBA" id="ARBA00022771"/>
    </source>
</evidence>
<reference evidence="9" key="1">
    <citation type="submission" date="2016-04" db="EMBL/GenBank/DDBJ databases">
        <authorList>
            <person name="Nguyen H.D."/>
            <person name="Samba Siva P."/>
            <person name="Cullis J."/>
            <person name="Levesque C.A."/>
            <person name="Hambleton S."/>
        </authorList>
    </citation>
    <scope>NUCLEOTIDE SEQUENCE</scope>
    <source>
        <strain evidence="9">DAOMC 236422</strain>
    </source>
</reference>
<organism evidence="9 10">
    <name type="scientific">Tilletia walkeri</name>
    <dbReference type="NCBI Taxonomy" id="117179"/>
    <lineage>
        <taxon>Eukaryota</taxon>
        <taxon>Fungi</taxon>
        <taxon>Dikarya</taxon>
        <taxon>Basidiomycota</taxon>
        <taxon>Ustilaginomycotina</taxon>
        <taxon>Exobasidiomycetes</taxon>
        <taxon>Tilletiales</taxon>
        <taxon>Tilletiaceae</taxon>
        <taxon>Tilletia</taxon>
    </lineage>
</organism>
<evidence type="ECO:0000256" key="6">
    <source>
        <dbReference type="SAM" id="Coils"/>
    </source>
</evidence>
<keyword evidence="3 5" id="KW-0863">Zinc-finger</keyword>
<evidence type="ECO:0000256" key="1">
    <source>
        <dbReference type="ARBA" id="ARBA00022468"/>
    </source>
</evidence>
<feature type="region of interest" description="Disordered" evidence="7">
    <location>
        <begin position="461"/>
        <end position="506"/>
    </location>
</feature>
<dbReference type="AlphaFoldDB" id="A0A8X7NFS2"/>
<feature type="compositionally biased region" description="Low complexity" evidence="7">
    <location>
        <begin position="156"/>
        <end position="253"/>
    </location>
</feature>
<dbReference type="PANTHER" id="PTHR45705:SF1">
    <property type="entry name" value="FI20236P1"/>
    <property type="match status" value="1"/>
</dbReference>
<dbReference type="PROSITE" id="PS50115">
    <property type="entry name" value="ARFGAP"/>
    <property type="match status" value="1"/>
</dbReference>
<dbReference type="EMBL" id="LWDG02000014">
    <property type="protein sequence ID" value="KAE8271610.1"/>
    <property type="molecule type" value="Genomic_DNA"/>
</dbReference>
<dbReference type="Proteomes" id="UP000078113">
    <property type="component" value="Unassembled WGS sequence"/>
</dbReference>
<keyword evidence="2" id="KW-0479">Metal-binding</keyword>
<proteinExistence type="predicted"/>
<dbReference type="GO" id="GO:0008270">
    <property type="term" value="F:zinc ion binding"/>
    <property type="evidence" value="ECO:0007669"/>
    <property type="project" value="UniProtKB-KW"/>
</dbReference>
<dbReference type="Pfam" id="PF01412">
    <property type="entry name" value="ArfGap"/>
    <property type="match status" value="1"/>
</dbReference>
<feature type="compositionally biased region" description="Low complexity" evidence="7">
    <location>
        <begin position="342"/>
        <end position="355"/>
    </location>
</feature>
<feature type="compositionally biased region" description="Polar residues" evidence="7">
    <location>
        <begin position="331"/>
        <end position="341"/>
    </location>
</feature>
<name>A0A8X7NFS2_9BASI</name>
<dbReference type="FunFam" id="1.10.220.150:FF:000009">
    <property type="entry name" value="stromal membrane-associated protein 1 isoform X1"/>
    <property type="match status" value="1"/>
</dbReference>
<dbReference type="CDD" id="cd08204">
    <property type="entry name" value="ArfGap"/>
    <property type="match status" value="1"/>
</dbReference>
<evidence type="ECO:0000256" key="7">
    <source>
        <dbReference type="SAM" id="MobiDB-lite"/>
    </source>
</evidence>
<keyword evidence="4" id="KW-0862">Zinc</keyword>
<feature type="compositionally biased region" description="Polar residues" evidence="7">
    <location>
        <begin position="464"/>
        <end position="479"/>
    </location>
</feature>
<protein>
    <recommendedName>
        <fullName evidence="8">Arf-GAP domain-containing protein</fullName>
    </recommendedName>
</protein>
<feature type="compositionally biased region" description="Low complexity" evidence="7">
    <location>
        <begin position="315"/>
        <end position="326"/>
    </location>
</feature>
<dbReference type="PRINTS" id="PR00405">
    <property type="entry name" value="REVINTRACTNG"/>
</dbReference>
<feature type="region of interest" description="Disordered" evidence="7">
    <location>
        <begin position="83"/>
        <end position="112"/>
    </location>
</feature>
<dbReference type="InterPro" id="IPR051718">
    <property type="entry name" value="ARF_GTPase-activating"/>
</dbReference>
<dbReference type="PANTHER" id="PTHR45705">
    <property type="entry name" value="FI20236P1"/>
    <property type="match status" value="1"/>
</dbReference>
<feature type="compositionally biased region" description="Low complexity" evidence="7">
    <location>
        <begin position="396"/>
        <end position="433"/>
    </location>
</feature>
<feature type="compositionally biased region" description="Polar residues" evidence="7">
    <location>
        <begin position="144"/>
        <end position="154"/>
    </location>
</feature>
<keyword evidence="6" id="KW-0175">Coiled coil</keyword>
<evidence type="ECO:0000256" key="5">
    <source>
        <dbReference type="PROSITE-ProRule" id="PRU00288"/>
    </source>
</evidence>
<feature type="coiled-coil region" evidence="6">
    <location>
        <begin position="360"/>
        <end position="392"/>
    </location>
</feature>
<evidence type="ECO:0000313" key="9">
    <source>
        <dbReference type="EMBL" id="KAE8271610.1"/>
    </source>
</evidence>
<dbReference type="InterPro" id="IPR038508">
    <property type="entry name" value="ArfGAP_dom_sf"/>
</dbReference>
<reference evidence="9" key="2">
    <citation type="journal article" date="2019" name="IMA Fungus">
        <title>Genome sequencing and comparison of five Tilletia species to identify candidate genes for the detection of regulated species infecting wheat.</title>
        <authorList>
            <person name="Nguyen H.D.T."/>
            <person name="Sultana T."/>
            <person name="Kesanakurti P."/>
            <person name="Hambleton S."/>
        </authorList>
    </citation>
    <scope>NUCLEOTIDE SEQUENCE</scope>
    <source>
        <strain evidence="9">DAOMC 236422</strain>
    </source>
</reference>
<dbReference type="GO" id="GO:0005096">
    <property type="term" value="F:GTPase activator activity"/>
    <property type="evidence" value="ECO:0007669"/>
    <property type="project" value="UniProtKB-KW"/>
</dbReference>
<keyword evidence="1" id="KW-0343">GTPase activation</keyword>
<dbReference type="Gene3D" id="1.10.220.150">
    <property type="entry name" value="Arf GTPase activating protein"/>
    <property type="match status" value="1"/>
</dbReference>
<evidence type="ECO:0000256" key="4">
    <source>
        <dbReference type="ARBA" id="ARBA00022833"/>
    </source>
</evidence>
<accession>A0A8X7NFS2</accession>
<evidence type="ECO:0000259" key="8">
    <source>
        <dbReference type="PROSITE" id="PS50115"/>
    </source>
</evidence>
<sequence>MTSKAATDRYQRLLLDLVRLPGNDKCADCHTSNPRWASWNLGIFLCVHCAGVHRKMGTHISKVRSVTLDTWTREQVECMKNGGNVKSNAVYNPDEVRNRPPTNIEQSERGSELEKYIRKKYELKTFLDRGPPPVPKKDPPGMQRKSSSLTSPRIASNGQSQSIPPSPSASSTRSFSNSTSGATASSSNGSSSRQRPPASPANNSQQSTMSSSSSRSLAVPARSSSSSQGSASSAAAASATSASSALRTSTSSAPKDTSNLLIPDIDSIPTQPSPSPTIALFPPSQMASSFMDNFSVAAAGTPPGTMGMGMGYAYQSSSPSPSLSSPFGIAQQHTGSSGIFSQQQHQQQQQQQQMQQQHQQQQMQQQLQQQQHQHLQQQQQQLQQQQQQQQQQFGLGVGFSPSAGYSPSPSPSIPGFGQNPFQQMQQQTGNSMNMGGGGGMAYNNGYQTVTSPGGLGVPFHYGGQPQQSMQGYSSGTTSPAPFGQQSYGSNGGGGAQGGTVQPQATGFDMFANGMMPAHMRRQDQQQAGPWG</sequence>
<dbReference type="SMART" id="SM00105">
    <property type="entry name" value="ArfGap"/>
    <property type="match status" value="1"/>
</dbReference>